<dbReference type="InterPro" id="IPR000801">
    <property type="entry name" value="Esterase-like"/>
</dbReference>
<dbReference type="EC" id="2.3.1.20" evidence="4"/>
<dbReference type="PANTHER" id="PTHR48098:SF1">
    <property type="entry name" value="DIACYLGLYCEROL ACYLTRANSFERASE_MYCOLYLTRANSFERASE AG85A"/>
    <property type="match status" value="1"/>
</dbReference>
<organism evidence="10 11">
    <name type="scientific">Actinomadura parmotrematis</name>
    <dbReference type="NCBI Taxonomy" id="2864039"/>
    <lineage>
        <taxon>Bacteria</taxon>
        <taxon>Bacillati</taxon>
        <taxon>Actinomycetota</taxon>
        <taxon>Actinomycetes</taxon>
        <taxon>Streptosporangiales</taxon>
        <taxon>Thermomonosporaceae</taxon>
        <taxon>Actinomadura</taxon>
    </lineage>
</organism>
<dbReference type="Pfam" id="PF00756">
    <property type="entry name" value="Esterase"/>
    <property type="match status" value="1"/>
</dbReference>
<dbReference type="EC" id="2.3.1.122" evidence="3"/>
<protein>
    <recommendedName>
        <fullName evidence="7">Acyl-CoA:diacylglycerol acyltransferase</fullName>
        <ecNumber evidence="3">2.3.1.122</ecNumber>
        <ecNumber evidence="4">2.3.1.20</ecNumber>
    </recommendedName>
</protein>
<dbReference type="SUPFAM" id="SSF53474">
    <property type="entry name" value="alpha/beta-Hydrolases"/>
    <property type="match status" value="1"/>
</dbReference>
<comment type="catalytic activity">
    <reaction evidence="8">
        <text>an acyl-CoA + a 1,2-diacyl-sn-glycerol = a triacyl-sn-glycerol + CoA</text>
        <dbReference type="Rhea" id="RHEA:10868"/>
        <dbReference type="ChEBI" id="CHEBI:17815"/>
        <dbReference type="ChEBI" id="CHEBI:57287"/>
        <dbReference type="ChEBI" id="CHEBI:58342"/>
        <dbReference type="ChEBI" id="CHEBI:64615"/>
        <dbReference type="EC" id="2.3.1.20"/>
    </reaction>
</comment>
<sequence>MTPSSRRRRTTAVALGSAAAAGLSLVAAAPSQAAAFRKADDGAAITATKWLNSAKTEFDFTVKSPALGTSAKVRVLVPKGWKYGASKSYPVLYALHGGKDTYVSWTRSTDIEQVAAKYNAIVVMPEGANGSYTNWYNYGKGGTPRWEDFHLREVRQLVERNYQAGASRAVMGLSSGAQGACSYPGRAPGTFKYAACFSGVLSMSSPGIPALLMYTNVSEASQDPFAIWGVPRVDQANWDAHDPIKLLPKMTNVKFYISAGTSGQRGPLDDPSKAPWDIGYLSEPPIGATNKEFLARAQQLGIKIQSHIYTDGSHTWPYWQREMHTAYPSIMAAIGAKKV</sequence>
<reference evidence="10 11" key="1">
    <citation type="submission" date="2021-07" db="EMBL/GenBank/DDBJ databases">
        <title>Actinomadura sp. PM05-2 isolated from lichen.</title>
        <authorList>
            <person name="Somphong A."/>
            <person name="Phongsopitanun W."/>
            <person name="Tanasupawat S."/>
            <person name="Peongsungnone V."/>
        </authorList>
    </citation>
    <scope>NUCLEOTIDE SEQUENCE [LARGE SCALE GENOMIC DNA]</scope>
    <source>
        <strain evidence="10 11">PM05-2</strain>
    </source>
</reference>
<evidence type="ECO:0000256" key="1">
    <source>
        <dbReference type="ARBA" id="ARBA00000697"/>
    </source>
</evidence>
<proteinExistence type="inferred from homology"/>
<dbReference type="EMBL" id="JAIBOA010000004">
    <property type="protein sequence ID" value="MBW8482379.1"/>
    <property type="molecule type" value="Genomic_DNA"/>
</dbReference>
<evidence type="ECO:0000313" key="11">
    <source>
        <dbReference type="Proteomes" id="UP000774570"/>
    </source>
</evidence>
<keyword evidence="5" id="KW-0808">Transferase</keyword>
<dbReference type="InterPro" id="IPR050583">
    <property type="entry name" value="Mycobacterial_A85_antigen"/>
</dbReference>
<dbReference type="RefSeq" id="WP_220164859.1">
    <property type="nucleotide sequence ID" value="NZ_JAIBOA010000004.1"/>
</dbReference>
<keyword evidence="6" id="KW-0012">Acyltransferase</keyword>
<comment type="catalytic activity">
    <reaction evidence="1">
        <text>2 alpha,alpha'-trehalose 6-mycolate = alpha,alpha'-trehalose 6,6'-bismycolate + alpha,alpha-trehalose</text>
        <dbReference type="Rhea" id="RHEA:23472"/>
        <dbReference type="ChEBI" id="CHEBI:16551"/>
        <dbReference type="ChEBI" id="CHEBI:18195"/>
        <dbReference type="ChEBI" id="CHEBI:18234"/>
        <dbReference type="EC" id="2.3.1.122"/>
    </reaction>
</comment>
<name>A0ABS7FRM4_9ACTN</name>
<dbReference type="PROSITE" id="PS51318">
    <property type="entry name" value="TAT"/>
    <property type="match status" value="1"/>
</dbReference>
<evidence type="ECO:0000256" key="5">
    <source>
        <dbReference type="ARBA" id="ARBA00022679"/>
    </source>
</evidence>
<dbReference type="PANTHER" id="PTHR48098">
    <property type="entry name" value="ENTEROCHELIN ESTERASE-RELATED"/>
    <property type="match status" value="1"/>
</dbReference>
<keyword evidence="9" id="KW-0732">Signal</keyword>
<feature type="signal peptide" evidence="9">
    <location>
        <begin position="1"/>
        <end position="33"/>
    </location>
</feature>
<gene>
    <name evidence="10" type="ORF">K1Y72_08400</name>
</gene>
<keyword evidence="11" id="KW-1185">Reference proteome</keyword>
<dbReference type="Gene3D" id="3.40.50.1820">
    <property type="entry name" value="alpha/beta hydrolase"/>
    <property type="match status" value="1"/>
</dbReference>
<dbReference type="InterPro" id="IPR029058">
    <property type="entry name" value="AB_hydrolase_fold"/>
</dbReference>
<evidence type="ECO:0000313" key="10">
    <source>
        <dbReference type="EMBL" id="MBW8482379.1"/>
    </source>
</evidence>
<comment type="caution">
    <text evidence="10">The sequence shown here is derived from an EMBL/GenBank/DDBJ whole genome shotgun (WGS) entry which is preliminary data.</text>
</comment>
<dbReference type="Proteomes" id="UP000774570">
    <property type="component" value="Unassembled WGS sequence"/>
</dbReference>
<dbReference type="InterPro" id="IPR006311">
    <property type="entry name" value="TAT_signal"/>
</dbReference>
<evidence type="ECO:0000256" key="9">
    <source>
        <dbReference type="SAM" id="SignalP"/>
    </source>
</evidence>
<accession>A0ABS7FRM4</accession>
<evidence type="ECO:0000256" key="2">
    <source>
        <dbReference type="ARBA" id="ARBA00005874"/>
    </source>
</evidence>
<comment type="similarity">
    <text evidence="2">Belongs to the mycobacterial A85 antigen family.</text>
</comment>
<evidence type="ECO:0000256" key="3">
    <source>
        <dbReference type="ARBA" id="ARBA00012820"/>
    </source>
</evidence>
<evidence type="ECO:0000256" key="4">
    <source>
        <dbReference type="ARBA" id="ARBA00013244"/>
    </source>
</evidence>
<feature type="chain" id="PRO_5045285750" description="Acyl-CoA:diacylglycerol acyltransferase" evidence="9">
    <location>
        <begin position="34"/>
        <end position="339"/>
    </location>
</feature>
<evidence type="ECO:0000256" key="8">
    <source>
        <dbReference type="ARBA" id="ARBA00048109"/>
    </source>
</evidence>
<evidence type="ECO:0000256" key="6">
    <source>
        <dbReference type="ARBA" id="ARBA00023315"/>
    </source>
</evidence>
<evidence type="ECO:0000256" key="7">
    <source>
        <dbReference type="ARBA" id="ARBA00032572"/>
    </source>
</evidence>